<reference evidence="1" key="1">
    <citation type="submission" date="2022-11" db="EMBL/GenBank/DDBJ databases">
        <title>Robbsia betulipollinis sp. nov., isolated from pollen of birch (Betula pendula).</title>
        <authorList>
            <person name="Shi H."/>
            <person name="Ambika Manirajan B."/>
            <person name="Ratering S."/>
            <person name="Geissler-Plaum R."/>
            <person name="Schnell S."/>
        </authorList>
    </citation>
    <scope>NUCLEOTIDE SEQUENCE</scope>
    <source>
        <strain evidence="1">Bb-Pol-6</strain>
    </source>
</reference>
<comment type="caution">
    <text evidence="1">The sequence shown here is derived from an EMBL/GenBank/DDBJ whole genome shotgun (WGS) entry which is preliminary data.</text>
</comment>
<keyword evidence="2" id="KW-1185">Reference proteome</keyword>
<evidence type="ECO:0000313" key="2">
    <source>
        <dbReference type="Proteomes" id="UP001082899"/>
    </source>
</evidence>
<accession>A0ABT3ZJ88</accession>
<proteinExistence type="predicted"/>
<protein>
    <submittedName>
        <fullName evidence="1">Uncharacterized protein</fullName>
    </submittedName>
</protein>
<gene>
    <name evidence="1" type="ORF">OVY01_04825</name>
</gene>
<dbReference type="RefSeq" id="WP_267846065.1">
    <property type="nucleotide sequence ID" value="NZ_JAPMXC010000001.1"/>
</dbReference>
<organism evidence="1 2">
    <name type="scientific">Robbsia betulipollinis</name>
    <dbReference type="NCBI Taxonomy" id="2981849"/>
    <lineage>
        <taxon>Bacteria</taxon>
        <taxon>Pseudomonadati</taxon>
        <taxon>Pseudomonadota</taxon>
        <taxon>Betaproteobacteria</taxon>
        <taxon>Burkholderiales</taxon>
        <taxon>Burkholderiaceae</taxon>
        <taxon>Robbsia</taxon>
    </lineage>
</organism>
<sequence>MSDIFVLVKLRYVAKEKNEKMGRKKGGGDPRRIFPKISENCESLFFRRIGMKKSGCCVGATGLSGHPVLSTPLCTPHHNGLRHCGLAL</sequence>
<dbReference type="Proteomes" id="UP001082899">
    <property type="component" value="Unassembled WGS sequence"/>
</dbReference>
<dbReference type="EMBL" id="JAPMXC010000001">
    <property type="protein sequence ID" value="MCY0386571.1"/>
    <property type="molecule type" value="Genomic_DNA"/>
</dbReference>
<evidence type="ECO:0000313" key="1">
    <source>
        <dbReference type="EMBL" id="MCY0386571.1"/>
    </source>
</evidence>
<name>A0ABT3ZJ88_9BURK</name>